<dbReference type="InterPro" id="IPR001478">
    <property type="entry name" value="PDZ"/>
</dbReference>
<dbReference type="InterPro" id="IPR001940">
    <property type="entry name" value="Peptidase_S1C"/>
</dbReference>
<feature type="transmembrane region" description="Helical" evidence="3">
    <location>
        <begin position="36"/>
        <end position="57"/>
    </location>
</feature>
<gene>
    <name evidence="5" type="primary">htrA</name>
    <name evidence="5" type="ORF">ERS852470_00578</name>
</gene>
<keyword evidence="3" id="KW-1133">Transmembrane helix</keyword>
<dbReference type="SUPFAM" id="SSF50494">
    <property type="entry name" value="Trypsin-like serine proteases"/>
    <property type="match status" value="1"/>
</dbReference>
<keyword evidence="3" id="KW-0472">Membrane</keyword>
<dbReference type="SMART" id="SM00228">
    <property type="entry name" value="PDZ"/>
    <property type="match status" value="1"/>
</dbReference>
<evidence type="ECO:0000256" key="1">
    <source>
        <dbReference type="ARBA" id="ARBA00022670"/>
    </source>
</evidence>
<organism evidence="5 6">
    <name type="scientific">Clostridium disporicum</name>
    <dbReference type="NCBI Taxonomy" id="84024"/>
    <lineage>
        <taxon>Bacteria</taxon>
        <taxon>Bacillati</taxon>
        <taxon>Bacillota</taxon>
        <taxon>Clostridia</taxon>
        <taxon>Eubacteriales</taxon>
        <taxon>Clostridiaceae</taxon>
        <taxon>Clostridium</taxon>
    </lineage>
</organism>
<dbReference type="RefSeq" id="WP_055275361.1">
    <property type="nucleotide sequence ID" value="NZ_CYZV01000005.1"/>
</dbReference>
<dbReference type="AlphaFoldDB" id="A0A173ZBC4"/>
<evidence type="ECO:0000256" key="3">
    <source>
        <dbReference type="SAM" id="Phobius"/>
    </source>
</evidence>
<dbReference type="OrthoDB" id="9758917at2"/>
<dbReference type="PANTHER" id="PTHR43343:SF3">
    <property type="entry name" value="PROTEASE DO-LIKE 8, CHLOROPLASTIC"/>
    <property type="match status" value="1"/>
</dbReference>
<keyword evidence="1 5" id="KW-0645">Protease</keyword>
<dbReference type="InterPro" id="IPR051201">
    <property type="entry name" value="Chloro_Bact_Ser_Proteases"/>
</dbReference>
<evidence type="ECO:0000256" key="2">
    <source>
        <dbReference type="ARBA" id="ARBA00022801"/>
    </source>
</evidence>
<keyword evidence="3" id="KW-0812">Transmembrane</keyword>
<reference evidence="5 6" key="1">
    <citation type="submission" date="2015-09" db="EMBL/GenBank/DDBJ databases">
        <authorList>
            <consortium name="Pathogen Informatics"/>
        </authorList>
    </citation>
    <scope>NUCLEOTIDE SEQUENCE [LARGE SCALE GENOMIC DNA]</scope>
    <source>
        <strain evidence="5 6">2789STDY5834855</strain>
    </source>
</reference>
<sequence length="377" mass="41508">MKFGRSKERKISRTPQDRIANIIFEKKNTTQARFKIGVKIILYLVTASFLGAIISGINVKNKYGEVMQQVKELSDNADNVILDYTKVINEVSPSLVTISDDEDKLNNNSYFDGNVTGIIIDDSGIILTNYSTIKGKSDIYVKLSSVASRPIKAQILIEDESIDLAVIKIEFDGELKPIKLADSNTIKEGQAIVVLGNAIGDEYIGSSIPGIITSKNEKWDLDGKKYSLLQISAPIDEKNTGGAICNSKGELVGIAHLSITNEKNESGLYYGLQMKELQEMINSTNRFKSLLGIVEGGIVVDKERGFSGFYIQELSKGGSAYMAGIKPTDIIVEIDDHEIVEADDIIVVLQDKQKDDILHCKVLSDGEMKYVDIKILS</sequence>
<dbReference type="PANTHER" id="PTHR43343">
    <property type="entry name" value="PEPTIDASE S12"/>
    <property type="match status" value="1"/>
</dbReference>
<keyword evidence="2 5" id="KW-0378">Hydrolase</keyword>
<dbReference type="GO" id="GO:0004252">
    <property type="term" value="F:serine-type endopeptidase activity"/>
    <property type="evidence" value="ECO:0007669"/>
    <property type="project" value="InterPro"/>
</dbReference>
<dbReference type="EC" id="3.4.21.107" evidence="5"/>
<protein>
    <submittedName>
        <fullName evidence="5">Periplasmic trypsin-like serine protease</fullName>
        <ecNumber evidence="5">3.4.21.107</ecNumber>
    </submittedName>
</protein>
<dbReference type="Pfam" id="PF13180">
    <property type="entry name" value="PDZ_2"/>
    <property type="match status" value="1"/>
</dbReference>
<evidence type="ECO:0000313" key="5">
    <source>
        <dbReference type="EMBL" id="CUN72960.1"/>
    </source>
</evidence>
<feature type="domain" description="PDZ" evidence="4">
    <location>
        <begin position="288"/>
        <end position="366"/>
    </location>
</feature>
<name>A0A173ZBC4_9CLOT</name>
<dbReference type="Gene3D" id="2.40.10.120">
    <property type="match status" value="1"/>
</dbReference>
<dbReference type="GO" id="GO:0006508">
    <property type="term" value="P:proteolysis"/>
    <property type="evidence" value="ECO:0007669"/>
    <property type="project" value="UniProtKB-KW"/>
</dbReference>
<dbReference type="PRINTS" id="PR00834">
    <property type="entry name" value="PROTEASES2C"/>
</dbReference>
<dbReference type="Gene3D" id="2.30.42.10">
    <property type="match status" value="1"/>
</dbReference>
<proteinExistence type="predicted"/>
<dbReference type="InterPro" id="IPR036034">
    <property type="entry name" value="PDZ_sf"/>
</dbReference>
<evidence type="ECO:0000313" key="6">
    <source>
        <dbReference type="Proteomes" id="UP000095558"/>
    </source>
</evidence>
<accession>A0A173ZBC4</accession>
<dbReference type="EMBL" id="CYZV01000005">
    <property type="protein sequence ID" value="CUN72960.1"/>
    <property type="molecule type" value="Genomic_DNA"/>
</dbReference>
<dbReference type="Proteomes" id="UP000095558">
    <property type="component" value="Unassembled WGS sequence"/>
</dbReference>
<evidence type="ECO:0000259" key="4">
    <source>
        <dbReference type="SMART" id="SM00228"/>
    </source>
</evidence>
<dbReference type="SUPFAM" id="SSF50156">
    <property type="entry name" value="PDZ domain-like"/>
    <property type="match status" value="1"/>
</dbReference>
<dbReference type="Pfam" id="PF13365">
    <property type="entry name" value="Trypsin_2"/>
    <property type="match status" value="1"/>
</dbReference>
<dbReference type="InterPro" id="IPR009003">
    <property type="entry name" value="Peptidase_S1_PA"/>
</dbReference>